<sequence length="97" mass="10852">MEEQFFNSSAVFVTVSGQTSETETISHKVKPGPVFRRLKTGKASFKKINSSPTAFFMALNKKNRRSIERSSQTNQSENNNIPETNEKNIISPKAVSD</sequence>
<feature type="region of interest" description="Disordered" evidence="1">
    <location>
        <begin position="64"/>
        <end position="97"/>
    </location>
</feature>
<organism evidence="2 3">
    <name type="scientific">Desulfonema limicola</name>
    <dbReference type="NCBI Taxonomy" id="45656"/>
    <lineage>
        <taxon>Bacteria</taxon>
        <taxon>Pseudomonadati</taxon>
        <taxon>Thermodesulfobacteriota</taxon>
        <taxon>Desulfobacteria</taxon>
        <taxon>Desulfobacterales</taxon>
        <taxon>Desulfococcaceae</taxon>
        <taxon>Desulfonema</taxon>
    </lineage>
</organism>
<protein>
    <submittedName>
        <fullName evidence="2">Uncharacterized protein</fullName>
    </submittedName>
</protein>
<evidence type="ECO:0000256" key="1">
    <source>
        <dbReference type="SAM" id="MobiDB-lite"/>
    </source>
</evidence>
<dbReference type="KEGG" id="dli:dnl_62490"/>
<dbReference type="Proteomes" id="UP000663720">
    <property type="component" value="Chromosome"/>
</dbReference>
<evidence type="ECO:0000313" key="2">
    <source>
        <dbReference type="EMBL" id="QTA83831.1"/>
    </source>
</evidence>
<name>A0A975GJL4_9BACT</name>
<reference evidence="2" key="1">
    <citation type="journal article" date="2021" name="Microb. Physiol.">
        <title>Proteogenomic Insights into the Physiology of Marine, Sulfate-Reducing, Filamentous Desulfonema limicola and Desulfonema magnum.</title>
        <authorList>
            <person name="Schnaars V."/>
            <person name="Wohlbrand L."/>
            <person name="Scheve S."/>
            <person name="Hinrichs C."/>
            <person name="Reinhardt R."/>
            <person name="Rabus R."/>
        </authorList>
    </citation>
    <scope>NUCLEOTIDE SEQUENCE</scope>
    <source>
        <strain evidence="2">5ac10</strain>
    </source>
</reference>
<dbReference type="AlphaFoldDB" id="A0A975GJL4"/>
<feature type="compositionally biased region" description="Polar residues" evidence="1">
    <location>
        <begin position="69"/>
        <end position="83"/>
    </location>
</feature>
<accession>A0A975GJL4</accession>
<proteinExistence type="predicted"/>
<keyword evidence="3" id="KW-1185">Reference proteome</keyword>
<evidence type="ECO:0000313" key="3">
    <source>
        <dbReference type="Proteomes" id="UP000663720"/>
    </source>
</evidence>
<gene>
    <name evidence="2" type="ORF">dnl_62490</name>
</gene>
<dbReference type="EMBL" id="CP061799">
    <property type="protein sequence ID" value="QTA83831.1"/>
    <property type="molecule type" value="Genomic_DNA"/>
</dbReference>